<evidence type="ECO:0000313" key="4">
    <source>
        <dbReference type="EMBL" id="KAE8978325.1"/>
    </source>
</evidence>
<dbReference type="EMBL" id="QXFZ01002374">
    <property type="protein sequence ID" value="KAE9077766.1"/>
    <property type="molecule type" value="Genomic_DNA"/>
</dbReference>
<evidence type="ECO:0000313" key="18">
    <source>
        <dbReference type="Proteomes" id="UP000460718"/>
    </source>
</evidence>
<dbReference type="EMBL" id="QXFW01002460">
    <property type="protein sequence ID" value="KAE8978325.1"/>
    <property type="molecule type" value="Genomic_DNA"/>
</dbReference>
<dbReference type="Proteomes" id="UP000440367">
    <property type="component" value="Unassembled WGS sequence"/>
</dbReference>
<evidence type="ECO:0000313" key="16">
    <source>
        <dbReference type="Proteomes" id="UP000440732"/>
    </source>
</evidence>
<keyword evidence="13" id="KW-1185">Reference proteome</keyword>
<dbReference type="AlphaFoldDB" id="A0A6A3WU43"/>
<dbReference type="OrthoDB" id="10476983at2759"/>
<dbReference type="EMBL" id="QXGB01002606">
    <property type="protein sequence ID" value="KAE9176508.1"/>
    <property type="molecule type" value="Genomic_DNA"/>
</dbReference>
<protein>
    <submittedName>
        <fullName evidence="9">Uncharacterized protein</fullName>
    </submittedName>
</protein>
<evidence type="ECO:0000313" key="10">
    <source>
        <dbReference type="EMBL" id="KAE9188107.1"/>
    </source>
</evidence>
<evidence type="ECO:0000313" key="19">
    <source>
        <dbReference type="Proteomes" id="UP000476176"/>
    </source>
</evidence>
<feature type="coiled-coil region" evidence="1">
    <location>
        <begin position="22"/>
        <end position="49"/>
    </location>
</feature>
<accession>A0A6A3WU43</accession>
<proteinExistence type="predicted"/>
<dbReference type="Proteomes" id="UP000476176">
    <property type="component" value="Unassembled WGS sequence"/>
</dbReference>
<evidence type="ECO:0000313" key="15">
    <source>
        <dbReference type="Proteomes" id="UP000440367"/>
    </source>
</evidence>
<reference evidence="12 13" key="1">
    <citation type="submission" date="2018-08" db="EMBL/GenBank/DDBJ databases">
        <title>Genomic investigation of the strawberry pathogen Phytophthora fragariae indicates pathogenicity is determined by transcriptional variation in three key races.</title>
        <authorList>
            <person name="Adams T.M."/>
            <person name="Armitage A.D."/>
            <person name="Sobczyk M.K."/>
            <person name="Bates H.J."/>
            <person name="Dunwell J.M."/>
            <person name="Nellist C.F."/>
            <person name="Harrison R.J."/>
        </authorList>
    </citation>
    <scope>NUCLEOTIDE SEQUENCE [LARGE SCALE GENOMIC DNA]</scope>
    <source>
        <strain evidence="11 14">A4</strain>
        <strain evidence="9 15">BC-1</strain>
        <strain evidence="10 19">BC-23</strain>
        <strain evidence="8 13">NOV-27</strain>
        <strain evidence="7 16">NOV-5</strain>
        <strain evidence="6 17">NOV-71</strain>
        <strain evidence="3 12">NOV-9</strain>
        <strain evidence="5 20">ONT-3</strain>
        <strain evidence="4 18">SCRP245</strain>
    </source>
</reference>
<feature type="region of interest" description="Disordered" evidence="2">
    <location>
        <begin position="1"/>
        <end position="22"/>
    </location>
</feature>
<dbReference type="Proteomes" id="UP000440732">
    <property type="component" value="Unassembled WGS sequence"/>
</dbReference>
<evidence type="ECO:0000256" key="2">
    <source>
        <dbReference type="SAM" id="MobiDB-lite"/>
    </source>
</evidence>
<dbReference type="EMBL" id="QXGF01002486">
    <property type="protein sequence ID" value="KAE8924482.1"/>
    <property type="molecule type" value="Genomic_DNA"/>
</dbReference>
<dbReference type="EMBL" id="QXGC01002287">
    <property type="protein sequence ID" value="KAE9188107.1"/>
    <property type="molecule type" value="Genomic_DNA"/>
</dbReference>
<dbReference type="EMBL" id="QXGA01002504">
    <property type="protein sequence ID" value="KAE9096485.1"/>
    <property type="molecule type" value="Genomic_DNA"/>
</dbReference>
<name>A0A6A3WU43_9STRA</name>
<evidence type="ECO:0000313" key="8">
    <source>
        <dbReference type="EMBL" id="KAE9176508.1"/>
    </source>
</evidence>
<evidence type="ECO:0000313" key="9">
    <source>
        <dbReference type="EMBL" id="KAE9188052.1"/>
    </source>
</evidence>
<evidence type="ECO:0000313" key="7">
    <source>
        <dbReference type="EMBL" id="KAE9096485.1"/>
    </source>
</evidence>
<dbReference type="EMBL" id="QXGD01002481">
    <property type="protein sequence ID" value="KAE9188052.1"/>
    <property type="molecule type" value="Genomic_DNA"/>
</dbReference>
<evidence type="ECO:0000313" key="11">
    <source>
        <dbReference type="EMBL" id="KAE9324089.1"/>
    </source>
</evidence>
<dbReference type="Proteomes" id="UP000429523">
    <property type="component" value="Unassembled WGS sequence"/>
</dbReference>
<comment type="caution">
    <text evidence="9">The sequence shown here is derived from an EMBL/GenBank/DDBJ whole genome shotgun (WGS) entry which is preliminary data.</text>
</comment>
<evidence type="ECO:0000313" key="3">
    <source>
        <dbReference type="EMBL" id="KAE8924482.1"/>
    </source>
</evidence>
<evidence type="ECO:0000313" key="20">
    <source>
        <dbReference type="Proteomes" id="UP000488956"/>
    </source>
</evidence>
<evidence type="ECO:0000313" key="5">
    <source>
        <dbReference type="EMBL" id="KAE9075943.1"/>
    </source>
</evidence>
<organism evidence="9 15">
    <name type="scientific">Phytophthora fragariae</name>
    <dbReference type="NCBI Taxonomy" id="53985"/>
    <lineage>
        <taxon>Eukaryota</taxon>
        <taxon>Sar</taxon>
        <taxon>Stramenopiles</taxon>
        <taxon>Oomycota</taxon>
        <taxon>Peronosporomycetes</taxon>
        <taxon>Peronosporales</taxon>
        <taxon>Peronosporaceae</taxon>
        <taxon>Phytophthora</taxon>
    </lineage>
</organism>
<evidence type="ECO:0000313" key="12">
    <source>
        <dbReference type="Proteomes" id="UP000429523"/>
    </source>
</evidence>
<dbReference type="Proteomes" id="UP000460718">
    <property type="component" value="Unassembled WGS sequence"/>
</dbReference>
<dbReference type="Proteomes" id="UP000488956">
    <property type="component" value="Unassembled WGS sequence"/>
</dbReference>
<evidence type="ECO:0000256" key="1">
    <source>
        <dbReference type="SAM" id="Coils"/>
    </source>
</evidence>
<dbReference type="Proteomes" id="UP000437068">
    <property type="component" value="Unassembled WGS sequence"/>
</dbReference>
<keyword evidence="1" id="KW-0175">Coiled coil</keyword>
<evidence type="ECO:0000313" key="17">
    <source>
        <dbReference type="Proteomes" id="UP000441208"/>
    </source>
</evidence>
<sequence>MATEDNNSGLRTGESKRRKCTYAARREKTKELRQEIRRLESQVAVLKIRSAKPGQESEVDAMLKQTAEENTMMRDSAKIHQLQVAKMQSAINQCLRTQQSHPLYTYISLPQHWDERKTKLTAIREEKLRNAYNFVMDPGYIVDVDKTTYSDELFE</sequence>
<dbReference type="EMBL" id="QXFX01002548">
    <property type="protein sequence ID" value="KAE9075943.1"/>
    <property type="molecule type" value="Genomic_DNA"/>
</dbReference>
<evidence type="ECO:0000313" key="6">
    <source>
        <dbReference type="EMBL" id="KAE9077766.1"/>
    </source>
</evidence>
<dbReference type="EMBL" id="QXGE01000115">
    <property type="protein sequence ID" value="KAE9324089.1"/>
    <property type="molecule type" value="Genomic_DNA"/>
</dbReference>
<feature type="compositionally biased region" description="Polar residues" evidence="2">
    <location>
        <begin position="1"/>
        <end position="10"/>
    </location>
</feature>
<evidence type="ECO:0000313" key="14">
    <source>
        <dbReference type="Proteomes" id="UP000437068"/>
    </source>
</evidence>
<evidence type="ECO:0000313" key="13">
    <source>
        <dbReference type="Proteomes" id="UP000433483"/>
    </source>
</evidence>
<dbReference type="Proteomes" id="UP000441208">
    <property type="component" value="Unassembled WGS sequence"/>
</dbReference>
<dbReference type="Proteomes" id="UP000433483">
    <property type="component" value="Unassembled WGS sequence"/>
</dbReference>
<gene>
    <name evidence="11" type="ORF">PF001_g3597</name>
    <name evidence="9" type="ORF">PF002_g25415</name>
    <name evidence="10" type="ORF">PF004_g22602</name>
    <name evidence="8" type="ORF">PF005_g24919</name>
    <name evidence="7" type="ORF">PF006_g23771</name>
    <name evidence="6" type="ORF">PF007_g24120</name>
    <name evidence="3" type="ORF">PF009_g25285</name>
    <name evidence="5" type="ORF">PF010_g24105</name>
    <name evidence="4" type="ORF">PF011_g23293</name>
</gene>